<feature type="transmembrane region" description="Helical" evidence="1">
    <location>
        <begin position="101"/>
        <end position="124"/>
    </location>
</feature>
<proteinExistence type="predicted"/>
<dbReference type="Proteomes" id="UP000237105">
    <property type="component" value="Unassembled WGS sequence"/>
</dbReference>
<comment type="caution">
    <text evidence="2">The sequence shown here is derived from an EMBL/GenBank/DDBJ whole genome shotgun (WGS) entry which is preliminary data.</text>
</comment>
<accession>A0A2P5DSG2</accession>
<gene>
    <name evidence="2" type="ORF">PanWU01x14_036390</name>
</gene>
<reference evidence="3" key="1">
    <citation type="submission" date="2016-06" db="EMBL/GenBank/DDBJ databases">
        <title>Parallel loss of symbiosis genes in relatives of nitrogen-fixing non-legume Parasponia.</title>
        <authorList>
            <person name="Van Velzen R."/>
            <person name="Holmer R."/>
            <person name="Bu F."/>
            <person name="Rutten L."/>
            <person name="Van Zeijl A."/>
            <person name="Liu W."/>
            <person name="Santuari L."/>
            <person name="Cao Q."/>
            <person name="Sharma T."/>
            <person name="Shen D."/>
            <person name="Roswanjaya Y."/>
            <person name="Wardhani T."/>
            <person name="Kalhor M.S."/>
            <person name="Jansen J."/>
            <person name="Van den Hoogen J."/>
            <person name="Gungor B."/>
            <person name="Hartog M."/>
            <person name="Hontelez J."/>
            <person name="Verver J."/>
            <person name="Yang W.-C."/>
            <person name="Schijlen E."/>
            <person name="Repin R."/>
            <person name="Schilthuizen M."/>
            <person name="Schranz E."/>
            <person name="Heidstra R."/>
            <person name="Miyata K."/>
            <person name="Fedorova E."/>
            <person name="Kohlen W."/>
            <person name="Bisseling T."/>
            <person name="Smit S."/>
            <person name="Geurts R."/>
        </authorList>
    </citation>
    <scope>NUCLEOTIDE SEQUENCE [LARGE SCALE GENOMIC DNA]</scope>
    <source>
        <strain evidence="3">cv. WU1-14</strain>
    </source>
</reference>
<evidence type="ECO:0008006" key="4">
    <source>
        <dbReference type="Google" id="ProtNLM"/>
    </source>
</evidence>
<evidence type="ECO:0000313" key="3">
    <source>
        <dbReference type="Proteomes" id="UP000237105"/>
    </source>
</evidence>
<feature type="transmembrane region" description="Helical" evidence="1">
    <location>
        <begin position="30"/>
        <end position="49"/>
    </location>
</feature>
<protein>
    <recommendedName>
        <fullName evidence="4">Transmembrane protein</fullName>
    </recommendedName>
</protein>
<keyword evidence="1" id="KW-0812">Transmembrane</keyword>
<keyword evidence="1" id="KW-0472">Membrane</keyword>
<dbReference type="AlphaFoldDB" id="A0A2P5DSG2"/>
<keyword evidence="1" id="KW-1133">Transmembrane helix</keyword>
<evidence type="ECO:0000313" key="2">
    <source>
        <dbReference type="EMBL" id="PON76221.1"/>
    </source>
</evidence>
<evidence type="ECO:0000256" key="1">
    <source>
        <dbReference type="SAM" id="Phobius"/>
    </source>
</evidence>
<feature type="transmembrane region" description="Helical" evidence="1">
    <location>
        <begin position="61"/>
        <end position="81"/>
    </location>
</feature>
<sequence length="204" mass="24384">MMVMTTIMIITNIMIMIWMIFFQLSTTTISFFFIFIIIFLVMMIMIRAFRPLPLRLDHQRFHSEVGFLRYPFTILYDIFFYRRFLSVQGVQLVEVRTGLGIFGPLLVTVLYLFKVLVDVLPLLLAPLRASVVSELPHPGRNLLPERPFWPNLLVLQLKTPPQIYQRLNFRFRPPRRAPYNWWRSRNCIAILAVIAQPRRGWRRR</sequence>
<feature type="transmembrane region" description="Helical" evidence="1">
    <location>
        <begin position="7"/>
        <end position="24"/>
    </location>
</feature>
<keyword evidence="3" id="KW-1185">Reference proteome</keyword>
<dbReference type="EMBL" id="JXTB01000019">
    <property type="protein sequence ID" value="PON76221.1"/>
    <property type="molecule type" value="Genomic_DNA"/>
</dbReference>
<dbReference type="OrthoDB" id="10403651at2759"/>
<organism evidence="2 3">
    <name type="scientific">Parasponia andersonii</name>
    <name type="common">Sponia andersonii</name>
    <dbReference type="NCBI Taxonomy" id="3476"/>
    <lineage>
        <taxon>Eukaryota</taxon>
        <taxon>Viridiplantae</taxon>
        <taxon>Streptophyta</taxon>
        <taxon>Embryophyta</taxon>
        <taxon>Tracheophyta</taxon>
        <taxon>Spermatophyta</taxon>
        <taxon>Magnoliopsida</taxon>
        <taxon>eudicotyledons</taxon>
        <taxon>Gunneridae</taxon>
        <taxon>Pentapetalae</taxon>
        <taxon>rosids</taxon>
        <taxon>fabids</taxon>
        <taxon>Rosales</taxon>
        <taxon>Cannabaceae</taxon>
        <taxon>Parasponia</taxon>
    </lineage>
</organism>
<name>A0A2P5DSG2_PARAD</name>